<feature type="domain" description="MYND-type" evidence="5">
    <location>
        <begin position="10"/>
        <end position="51"/>
    </location>
</feature>
<sequence length="247" mass="28011">MADTDAPATCTVCSKPGSASVPLKRCAKCKTQWYCSRDCQKADWKKHKQICSKNAGENAANPTPTKNAFPRPETLEAHIEKPFHQLHGKTWLHNRPENDVYQLLIDVYRMRMEDDYVFTGDADMDCIYGGAPDSRDGFRRFLRLAERRRGLLPEWWSPEKAKACVAFGLRGGDDWSSLACAVEKSDVLEHYKDPSFPMQLRMFGEQVWGTGPAGRPGAQMMQQMMQHERGEIQLALRNDAGHVTTPY</sequence>
<gene>
    <name evidence="6" type="ORF">BO78DRAFT_210636</name>
</gene>
<evidence type="ECO:0000313" key="7">
    <source>
        <dbReference type="Proteomes" id="UP000248423"/>
    </source>
</evidence>
<dbReference type="AlphaFoldDB" id="A0A319E0C8"/>
<accession>A0A319E0C8</accession>
<dbReference type="STRING" id="1448318.A0A319E0C8"/>
<dbReference type="GO" id="GO:0000981">
    <property type="term" value="F:DNA-binding transcription factor activity, RNA polymerase II-specific"/>
    <property type="evidence" value="ECO:0007669"/>
    <property type="project" value="TreeGrafter"/>
</dbReference>
<dbReference type="InterPro" id="IPR002893">
    <property type="entry name" value="Znf_MYND"/>
</dbReference>
<dbReference type="SUPFAM" id="SSF144232">
    <property type="entry name" value="HIT/MYND zinc finger-like"/>
    <property type="match status" value="1"/>
</dbReference>
<name>A0A319E0C8_ASPSB</name>
<dbReference type="Gene3D" id="6.10.140.2220">
    <property type="match status" value="1"/>
</dbReference>
<dbReference type="OrthoDB" id="432970at2759"/>
<evidence type="ECO:0000259" key="5">
    <source>
        <dbReference type="PROSITE" id="PS50865"/>
    </source>
</evidence>
<evidence type="ECO:0000256" key="2">
    <source>
        <dbReference type="ARBA" id="ARBA00022771"/>
    </source>
</evidence>
<keyword evidence="2 4" id="KW-0863">Zinc-finger</keyword>
<keyword evidence="3" id="KW-0862">Zinc</keyword>
<keyword evidence="7" id="KW-1185">Reference proteome</keyword>
<organism evidence="6 7">
    <name type="scientific">Aspergillus sclerotiicarbonarius (strain CBS 121057 / IBT 28362)</name>
    <dbReference type="NCBI Taxonomy" id="1448318"/>
    <lineage>
        <taxon>Eukaryota</taxon>
        <taxon>Fungi</taxon>
        <taxon>Dikarya</taxon>
        <taxon>Ascomycota</taxon>
        <taxon>Pezizomycotina</taxon>
        <taxon>Eurotiomycetes</taxon>
        <taxon>Eurotiomycetidae</taxon>
        <taxon>Eurotiales</taxon>
        <taxon>Aspergillaceae</taxon>
        <taxon>Aspergillus</taxon>
        <taxon>Aspergillus subgen. Circumdati</taxon>
    </lineage>
</organism>
<dbReference type="VEuPathDB" id="FungiDB:BO78DRAFT_210636"/>
<protein>
    <submittedName>
        <fullName evidence="6">Putative MYND domain protein</fullName>
    </submittedName>
</protein>
<dbReference type="PROSITE" id="PS50865">
    <property type="entry name" value="ZF_MYND_2"/>
    <property type="match status" value="1"/>
</dbReference>
<proteinExistence type="predicted"/>
<dbReference type="InterPro" id="IPR024119">
    <property type="entry name" value="TF_DEAF-1"/>
</dbReference>
<dbReference type="PROSITE" id="PS01360">
    <property type="entry name" value="ZF_MYND_1"/>
    <property type="match status" value="1"/>
</dbReference>
<dbReference type="PANTHER" id="PTHR10237">
    <property type="entry name" value="DEFORMED EPIDERMAL AUTOREGULATORY FACTOR 1 HOMOLOG SUPPRESSIN"/>
    <property type="match status" value="1"/>
</dbReference>
<evidence type="ECO:0000313" key="6">
    <source>
        <dbReference type="EMBL" id="PYI02920.1"/>
    </source>
</evidence>
<evidence type="ECO:0000256" key="1">
    <source>
        <dbReference type="ARBA" id="ARBA00022723"/>
    </source>
</evidence>
<keyword evidence="1" id="KW-0479">Metal-binding</keyword>
<dbReference type="GO" id="GO:0005634">
    <property type="term" value="C:nucleus"/>
    <property type="evidence" value="ECO:0007669"/>
    <property type="project" value="TreeGrafter"/>
</dbReference>
<dbReference type="GO" id="GO:0008270">
    <property type="term" value="F:zinc ion binding"/>
    <property type="evidence" value="ECO:0007669"/>
    <property type="project" value="UniProtKB-KW"/>
</dbReference>
<reference evidence="6 7" key="1">
    <citation type="submission" date="2018-02" db="EMBL/GenBank/DDBJ databases">
        <title>The genomes of Aspergillus section Nigri reveals drivers in fungal speciation.</title>
        <authorList>
            <consortium name="DOE Joint Genome Institute"/>
            <person name="Vesth T.C."/>
            <person name="Nybo J."/>
            <person name="Theobald S."/>
            <person name="Brandl J."/>
            <person name="Frisvad J.C."/>
            <person name="Nielsen K.F."/>
            <person name="Lyhne E.K."/>
            <person name="Kogle M.E."/>
            <person name="Kuo A."/>
            <person name="Riley R."/>
            <person name="Clum A."/>
            <person name="Nolan M."/>
            <person name="Lipzen A."/>
            <person name="Salamov A."/>
            <person name="Henrissat B."/>
            <person name="Wiebenga A."/>
            <person name="De vries R.P."/>
            <person name="Grigoriev I.V."/>
            <person name="Mortensen U.H."/>
            <person name="Andersen M.R."/>
            <person name="Baker S.E."/>
        </authorList>
    </citation>
    <scope>NUCLEOTIDE SEQUENCE [LARGE SCALE GENOMIC DNA]</scope>
    <source>
        <strain evidence="6 7">CBS 121057</strain>
    </source>
</reference>
<dbReference type="PANTHER" id="PTHR10237:SF14">
    <property type="entry name" value="MYND-TYPE DOMAIN-CONTAINING PROTEIN"/>
    <property type="match status" value="1"/>
</dbReference>
<dbReference type="EMBL" id="KZ826387">
    <property type="protein sequence ID" value="PYI02920.1"/>
    <property type="molecule type" value="Genomic_DNA"/>
</dbReference>
<evidence type="ECO:0000256" key="3">
    <source>
        <dbReference type="ARBA" id="ARBA00022833"/>
    </source>
</evidence>
<dbReference type="Proteomes" id="UP000248423">
    <property type="component" value="Unassembled WGS sequence"/>
</dbReference>
<dbReference type="Pfam" id="PF01753">
    <property type="entry name" value="zf-MYND"/>
    <property type="match status" value="1"/>
</dbReference>
<evidence type="ECO:0000256" key="4">
    <source>
        <dbReference type="PROSITE-ProRule" id="PRU00134"/>
    </source>
</evidence>